<evidence type="ECO:0000313" key="2">
    <source>
        <dbReference type="Proteomes" id="UP000187209"/>
    </source>
</evidence>
<dbReference type="AlphaFoldDB" id="A0A1R2C160"/>
<dbReference type="Proteomes" id="UP000187209">
    <property type="component" value="Unassembled WGS sequence"/>
</dbReference>
<dbReference type="EMBL" id="MPUH01000328">
    <property type="protein sequence ID" value="OMJ82758.1"/>
    <property type="molecule type" value="Genomic_DNA"/>
</dbReference>
<protein>
    <submittedName>
        <fullName evidence="1">Uncharacterized protein</fullName>
    </submittedName>
</protein>
<sequence length="714" mass="82432">MIPDDIPIISSLGKQSRGKSSCLSVVFQDPDIPNKSEGNIIKGTNVVYCSTQENFSLFDIEGLESSESNFSRDVFNMSSTFIVSDLIILHISQDDLENSKFIKNFAYTFYQSFKACRKYIEKFPAIILLIRDPRWTTPTKQTLESYSKLVNDFQETVNNHIQEYSEEISRLVNVFYSQYCESDDENARNEFMNNFNIENSTCHFSVITYYIVFFQFILKNKTTEYFEMKENDGVVTLEQSKFSDLEIIVRNVGKKISEKLRERIDKLMNGRFECDYCASSRVKNIIGDSLYGKIRIKLVECVYWDTRYEILLKSENVSQFLRVFEKYCAISKSVDELFKKINKKITKVVKVSDIDNLRKHHEASIGIIQDSSKSDPEIMCAAIEYARFLSVGCFIQSFALSLSLKESLTYQALFSILNYPDNDELNSNFIQEISINLSKFECISYYDNDFKNILKGIFPIKFALYECIFEIYKKIIDNSLNHDFIYQEIIREHIGKISSYKFLHRIESFLALFKDFYLYDKYVLVQFIEDLVEMHMNELRHKISFYPCLPERAYNFYTVSDIGLIILPKCIYGFLPNLSLVLKKILNISKWEISIPLAAGTTLSVATGVAGFLIPAISFVVPGVQVAGVTGWIICKSLTGSKKKTVSIIYKCPKDLKIAHVGVFGIQMNCSFEKENYRFSDYKFVGSCKLKPNNKNSYATVGEIKAYIVCYADR</sequence>
<organism evidence="1 2">
    <name type="scientific">Stentor coeruleus</name>
    <dbReference type="NCBI Taxonomy" id="5963"/>
    <lineage>
        <taxon>Eukaryota</taxon>
        <taxon>Sar</taxon>
        <taxon>Alveolata</taxon>
        <taxon>Ciliophora</taxon>
        <taxon>Postciliodesmatophora</taxon>
        <taxon>Heterotrichea</taxon>
        <taxon>Heterotrichida</taxon>
        <taxon>Stentoridae</taxon>
        <taxon>Stentor</taxon>
    </lineage>
</organism>
<dbReference type="Gene3D" id="3.40.50.300">
    <property type="entry name" value="P-loop containing nucleotide triphosphate hydrolases"/>
    <property type="match status" value="1"/>
</dbReference>
<gene>
    <name evidence="1" type="ORF">SteCoe_16463</name>
</gene>
<accession>A0A1R2C160</accession>
<reference evidence="1 2" key="1">
    <citation type="submission" date="2016-11" db="EMBL/GenBank/DDBJ databases">
        <title>The macronuclear genome of Stentor coeruleus: a giant cell with tiny introns.</title>
        <authorList>
            <person name="Slabodnick M."/>
            <person name="Ruby J.G."/>
            <person name="Reiff S.B."/>
            <person name="Swart E.C."/>
            <person name="Gosai S."/>
            <person name="Prabakaran S."/>
            <person name="Witkowska E."/>
            <person name="Larue G.E."/>
            <person name="Fisher S."/>
            <person name="Freeman R.M."/>
            <person name="Gunawardena J."/>
            <person name="Chu W."/>
            <person name="Stover N.A."/>
            <person name="Gregory B.D."/>
            <person name="Nowacki M."/>
            <person name="Derisi J."/>
            <person name="Roy S.W."/>
            <person name="Marshall W.F."/>
            <person name="Sood P."/>
        </authorList>
    </citation>
    <scope>NUCLEOTIDE SEQUENCE [LARGE SCALE GENOMIC DNA]</scope>
    <source>
        <strain evidence="1">WM001</strain>
    </source>
</reference>
<dbReference type="InterPro" id="IPR027417">
    <property type="entry name" value="P-loop_NTPase"/>
</dbReference>
<keyword evidence="2" id="KW-1185">Reference proteome</keyword>
<dbReference type="OrthoDB" id="2343366at2759"/>
<name>A0A1R2C160_9CILI</name>
<evidence type="ECO:0000313" key="1">
    <source>
        <dbReference type="EMBL" id="OMJ82758.1"/>
    </source>
</evidence>
<proteinExistence type="predicted"/>
<comment type="caution">
    <text evidence="1">The sequence shown here is derived from an EMBL/GenBank/DDBJ whole genome shotgun (WGS) entry which is preliminary data.</text>
</comment>